<organism evidence="8 9">
    <name type="scientific">Oryza sativa subsp. indica</name>
    <name type="common">Rice</name>
    <dbReference type="NCBI Taxonomy" id="39946"/>
    <lineage>
        <taxon>Eukaryota</taxon>
        <taxon>Viridiplantae</taxon>
        <taxon>Streptophyta</taxon>
        <taxon>Embryophyta</taxon>
        <taxon>Tracheophyta</taxon>
        <taxon>Spermatophyta</taxon>
        <taxon>Magnoliopsida</taxon>
        <taxon>Liliopsida</taxon>
        <taxon>Poales</taxon>
        <taxon>Poaceae</taxon>
        <taxon>BOP clade</taxon>
        <taxon>Oryzoideae</taxon>
        <taxon>Oryzeae</taxon>
        <taxon>Oryzinae</taxon>
        <taxon>Oryza</taxon>
        <taxon>Oryza sativa</taxon>
    </lineage>
</organism>
<dbReference type="PANTHER" id="PTHR27002">
    <property type="entry name" value="RECEPTOR-LIKE SERINE/THREONINE-PROTEIN KINASE SD1-8"/>
    <property type="match status" value="1"/>
</dbReference>
<keyword evidence="2" id="KW-0808">Transferase</keyword>
<dbReference type="Proteomes" id="UP000007015">
    <property type="component" value="Chromosome 3"/>
</dbReference>
<dbReference type="SUPFAM" id="SSF56112">
    <property type="entry name" value="Protein kinase-like (PK-like)"/>
    <property type="match status" value="1"/>
</dbReference>
<dbReference type="GO" id="GO:0005886">
    <property type="term" value="C:plasma membrane"/>
    <property type="evidence" value="ECO:0007669"/>
    <property type="project" value="TreeGrafter"/>
</dbReference>
<proteinExistence type="predicted"/>
<keyword evidence="9" id="KW-1185">Reference proteome</keyword>
<dbReference type="AlphaFoldDB" id="B8AKH0"/>
<evidence type="ECO:0000313" key="8">
    <source>
        <dbReference type="EMBL" id="EEC75521.1"/>
    </source>
</evidence>
<evidence type="ECO:0000256" key="4">
    <source>
        <dbReference type="ARBA" id="ARBA00022777"/>
    </source>
</evidence>
<keyword evidence="4" id="KW-0418">Kinase</keyword>
<feature type="domain" description="Serine-threonine/tyrosine-protein kinase catalytic" evidence="7">
    <location>
        <begin position="90"/>
        <end position="160"/>
    </location>
</feature>
<keyword evidence="3" id="KW-0547">Nucleotide-binding</keyword>
<dbReference type="GO" id="GO:0004674">
    <property type="term" value="F:protein serine/threonine kinase activity"/>
    <property type="evidence" value="ECO:0007669"/>
    <property type="project" value="UniProtKB-KW"/>
</dbReference>
<evidence type="ECO:0000256" key="5">
    <source>
        <dbReference type="ARBA" id="ARBA00022840"/>
    </source>
</evidence>
<evidence type="ECO:0000256" key="3">
    <source>
        <dbReference type="ARBA" id="ARBA00022741"/>
    </source>
</evidence>
<dbReference type="EMBL" id="CM000128">
    <property type="protein sequence ID" value="EEC75521.1"/>
    <property type="molecule type" value="Genomic_DNA"/>
</dbReference>
<dbReference type="GO" id="GO:0005524">
    <property type="term" value="F:ATP binding"/>
    <property type="evidence" value="ECO:0007669"/>
    <property type="project" value="UniProtKB-KW"/>
</dbReference>
<protein>
    <recommendedName>
        <fullName evidence="7">Serine-threonine/tyrosine-protein kinase catalytic domain-containing protein</fullName>
    </recommendedName>
</protein>
<sequence>MEQKRTDLGRRTAAASPPTGSGGGEGAAPARRLPSRRKGGHRRLPPPVSVEPSRGPMGHVPLNANVLPTLLSHRAREEKGKLPRNHVLARDLQYKKKIAVKRLKPSALSTKGLHDFTREVELMSRVRHGNLSQLLAHCIEGDERILVYEYMPKKSLDVYIFGEYAIAYAD</sequence>
<feature type="region of interest" description="Disordered" evidence="6">
    <location>
        <begin position="1"/>
        <end position="59"/>
    </location>
</feature>
<dbReference type="InterPro" id="IPR001245">
    <property type="entry name" value="Ser-Thr/Tyr_kinase_cat_dom"/>
</dbReference>
<evidence type="ECO:0000256" key="6">
    <source>
        <dbReference type="SAM" id="MobiDB-lite"/>
    </source>
</evidence>
<feature type="compositionally biased region" description="Basic residues" evidence="6">
    <location>
        <begin position="33"/>
        <end position="44"/>
    </location>
</feature>
<reference evidence="8 9" key="1">
    <citation type="journal article" date="2005" name="PLoS Biol.">
        <title>The genomes of Oryza sativa: a history of duplications.</title>
        <authorList>
            <person name="Yu J."/>
            <person name="Wang J."/>
            <person name="Lin W."/>
            <person name="Li S."/>
            <person name="Li H."/>
            <person name="Zhou J."/>
            <person name="Ni P."/>
            <person name="Dong W."/>
            <person name="Hu S."/>
            <person name="Zeng C."/>
            <person name="Zhang J."/>
            <person name="Zhang Y."/>
            <person name="Li R."/>
            <person name="Xu Z."/>
            <person name="Li S."/>
            <person name="Li X."/>
            <person name="Zheng H."/>
            <person name="Cong L."/>
            <person name="Lin L."/>
            <person name="Yin J."/>
            <person name="Geng J."/>
            <person name="Li G."/>
            <person name="Shi J."/>
            <person name="Liu J."/>
            <person name="Lv H."/>
            <person name="Li J."/>
            <person name="Wang J."/>
            <person name="Deng Y."/>
            <person name="Ran L."/>
            <person name="Shi X."/>
            <person name="Wang X."/>
            <person name="Wu Q."/>
            <person name="Li C."/>
            <person name="Ren X."/>
            <person name="Wang J."/>
            <person name="Wang X."/>
            <person name="Li D."/>
            <person name="Liu D."/>
            <person name="Zhang X."/>
            <person name="Ji Z."/>
            <person name="Zhao W."/>
            <person name="Sun Y."/>
            <person name="Zhang Z."/>
            <person name="Bao J."/>
            <person name="Han Y."/>
            <person name="Dong L."/>
            <person name="Ji J."/>
            <person name="Chen P."/>
            <person name="Wu S."/>
            <person name="Liu J."/>
            <person name="Xiao Y."/>
            <person name="Bu D."/>
            <person name="Tan J."/>
            <person name="Yang L."/>
            <person name="Ye C."/>
            <person name="Zhang J."/>
            <person name="Xu J."/>
            <person name="Zhou Y."/>
            <person name="Yu Y."/>
            <person name="Zhang B."/>
            <person name="Zhuang S."/>
            <person name="Wei H."/>
            <person name="Liu B."/>
            <person name="Lei M."/>
            <person name="Yu H."/>
            <person name="Li Y."/>
            <person name="Xu H."/>
            <person name="Wei S."/>
            <person name="He X."/>
            <person name="Fang L."/>
            <person name="Zhang Z."/>
            <person name="Zhang Y."/>
            <person name="Huang X."/>
            <person name="Su Z."/>
            <person name="Tong W."/>
            <person name="Li J."/>
            <person name="Tong Z."/>
            <person name="Li S."/>
            <person name="Ye J."/>
            <person name="Wang L."/>
            <person name="Fang L."/>
            <person name="Lei T."/>
            <person name="Chen C."/>
            <person name="Chen H."/>
            <person name="Xu Z."/>
            <person name="Li H."/>
            <person name="Huang H."/>
            <person name="Zhang F."/>
            <person name="Xu H."/>
            <person name="Li N."/>
            <person name="Zhao C."/>
            <person name="Li S."/>
            <person name="Dong L."/>
            <person name="Huang Y."/>
            <person name="Li L."/>
            <person name="Xi Y."/>
            <person name="Qi Q."/>
            <person name="Li W."/>
            <person name="Zhang B."/>
            <person name="Hu W."/>
            <person name="Zhang Y."/>
            <person name="Tian X."/>
            <person name="Jiao Y."/>
            <person name="Liang X."/>
            <person name="Jin J."/>
            <person name="Gao L."/>
            <person name="Zheng W."/>
            <person name="Hao B."/>
            <person name="Liu S."/>
            <person name="Wang W."/>
            <person name="Yuan L."/>
            <person name="Cao M."/>
            <person name="McDermott J."/>
            <person name="Samudrala R."/>
            <person name="Wang J."/>
            <person name="Wong G.K."/>
            <person name="Yang H."/>
        </authorList>
    </citation>
    <scope>NUCLEOTIDE SEQUENCE [LARGE SCALE GENOMIC DNA]</scope>
    <source>
        <strain evidence="9">cv. 93-11</strain>
    </source>
</reference>
<evidence type="ECO:0000256" key="1">
    <source>
        <dbReference type="ARBA" id="ARBA00022527"/>
    </source>
</evidence>
<dbReference type="Pfam" id="PF07714">
    <property type="entry name" value="PK_Tyr_Ser-Thr"/>
    <property type="match status" value="1"/>
</dbReference>
<evidence type="ECO:0000256" key="2">
    <source>
        <dbReference type="ARBA" id="ARBA00022679"/>
    </source>
</evidence>
<feature type="compositionally biased region" description="Basic and acidic residues" evidence="6">
    <location>
        <begin position="1"/>
        <end position="10"/>
    </location>
</feature>
<dbReference type="OMA" id="HCIEGDE"/>
<dbReference type="PANTHER" id="PTHR27002:SF1097">
    <property type="entry name" value="RECEPTOR-LIKE SERINE_THREONINE-PROTEIN KINASE"/>
    <property type="match status" value="1"/>
</dbReference>
<name>B8AKH0_ORYSI</name>
<dbReference type="STRING" id="39946.B8AKH0"/>
<gene>
    <name evidence="8" type="ORF">OsI_12131</name>
</gene>
<dbReference type="HOGENOM" id="CLU_1573238_0_0_1"/>
<evidence type="ECO:0000259" key="7">
    <source>
        <dbReference type="Pfam" id="PF07714"/>
    </source>
</evidence>
<evidence type="ECO:0000313" key="9">
    <source>
        <dbReference type="Proteomes" id="UP000007015"/>
    </source>
</evidence>
<dbReference type="InterPro" id="IPR011009">
    <property type="entry name" value="Kinase-like_dom_sf"/>
</dbReference>
<keyword evidence="1" id="KW-0723">Serine/threonine-protein kinase</keyword>
<keyword evidence="5" id="KW-0067">ATP-binding</keyword>
<accession>B8AKH0</accession>
<dbReference type="Gene3D" id="3.30.200.20">
    <property type="entry name" value="Phosphorylase Kinase, domain 1"/>
    <property type="match status" value="1"/>
</dbReference>
<dbReference type="Gramene" id="BGIOSGA010494-TA">
    <property type="protein sequence ID" value="BGIOSGA010494-PA"/>
    <property type="gene ID" value="BGIOSGA010494"/>
</dbReference>